<reference evidence="3 4" key="1">
    <citation type="submission" date="2017-05" db="EMBL/GenBank/DDBJ databases">
        <authorList>
            <person name="Varghese N."/>
            <person name="Submissions S."/>
        </authorList>
    </citation>
    <scope>NUCLEOTIDE SEQUENCE [LARGE SCALE GENOMIC DNA]</scope>
    <source>
        <strain evidence="3 4">DSM 29982</strain>
    </source>
</reference>
<feature type="signal peptide" evidence="1">
    <location>
        <begin position="1"/>
        <end position="23"/>
    </location>
</feature>
<feature type="chain" id="PRO_5022074994" description="Pesticidal crystal protein Cry22Aa Ig-like domain-containing protein" evidence="1">
    <location>
        <begin position="24"/>
        <end position="251"/>
    </location>
</feature>
<gene>
    <name evidence="3" type="ORF">SAMN06265220_10466</name>
</gene>
<dbReference type="OrthoDB" id="1423116at2"/>
<accession>A0A521EB45</accession>
<feature type="domain" description="Pesticidal crystal protein Cry22Aa Ig-like" evidence="2">
    <location>
        <begin position="35"/>
        <end position="112"/>
    </location>
</feature>
<dbReference type="PROSITE" id="PS51257">
    <property type="entry name" value="PROKAR_LIPOPROTEIN"/>
    <property type="match status" value="1"/>
</dbReference>
<organism evidence="3 4">
    <name type="scientific">Flavobacterium nitrogenifigens</name>
    <dbReference type="NCBI Taxonomy" id="1617283"/>
    <lineage>
        <taxon>Bacteria</taxon>
        <taxon>Pseudomonadati</taxon>
        <taxon>Bacteroidota</taxon>
        <taxon>Flavobacteriia</taxon>
        <taxon>Flavobacteriales</taxon>
        <taxon>Flavobacteriaceae</taxon>
        <taxon>Flavobacterium</taxon>
    </lineage>
</organism>
<proteinExistence type="predicted"/>
<name>A0A521EB45_9FLAO</name>
<dbReference type="AlphaFoldDB" id="A0A521EB45"/>
<dbReference type="RefSeq" id="WP_111379733.1">
    <property type="nucleotide sequence ID" value="NZ_CP043612.1"/>
</dbReference>
<dbReference type="InterPro" id="IPR032179">
    <property type="entry name" value="Cry22Aa_Ig-like"/>
</dbReference>
<evidence type="ECO:0000259" key="2">
    <source>
        <dbReference type="Pfam" id="PF16403"/>
    </source>
</evidence>
<keyword evidence="1" id="KW-0732">Signal</keyword>
<dbReference type="Proteomes" id="UP000319267">
    <property type="component" value="Unassembled WGS sequence"/>
</dbReference>
<evidence type="ECO:0000313" key="3">
    <source>
        <dbReference type="EMBL" id="SMO81155.1"/>
    </source>
</evidence>
<protein>
    <recommendedName>
        <fullName evidence="2">Pesticidal crystal protein Cry22Aa Ig-like domain-containing protein</fullName>
    </recommendedName>
</protein>
<keyword evidence="4" id="KW-1185">Reference proteome</keyword>
<sequence length="251" mass="26722">MKKIFIQLMVFSSLLLTSCSADSDNVSKVTNYAVITIKGDNPFFLPLGQTYTDPGAVSTEGGAVIPTATALTGGKYRGGTTLDVNKIDEYTENYSAVNKDGYKATKARKIIVYKTGDLVNSIEGVYTSTVKRNGVLMSASQGSSVNMKYVYIWKNTDGTFGVSDAFGGWYDLGRSIGINSATLGGKIAGDIPTNTFTFPGNPLTNKQFGGSANITGLTVDPATKTLVLTTVWEADAETTYTFVSTLTQVQP</sequence>
<evidence type="ECO:0000313" key="4">
    <source>
        <dbReference type="Proteomes" id="UP000319267"/>
    </source>
</evidence>
<evidence type="ECO:0000256" key="1">
    <source>
        <dbReference type="SAM" id="SignalP"/>
    </source>
</evidence>
<dbReference type="Pfam" id="PF16403">
    <property type="entry name" value="Bact_surface_Ig-like"/>
    <property type="match status" value="1"/>
</dbReference>
<dbReference type="EMBL" id="FXTQ01000004">
    <property type="protein sequence ID" value="SMO81155.1"/>
    <property type="molecule type" value="Genomic_DNA"/>
</dbReference>